<evidence type="ECO:0000313" key="1">
    <source>
        <dbReference type="EMBL" id="UJQ85356.1"/>
    </source>
</evidence>
<accession>A0ABY3SUS5</accession>
<dbReference type="EMBL" id="MZ679637">
    <property type="protein sequence ID" value="UJQ85356.1"/>
    <property type="molecule type" value="Genomic_RNA"/>
</dbReference>
<protein>
    <submittedName>
        <fullName evidence="1">Maturation protein</fullName>
    </submittedName>
</protein>
<dbReference type="Proteomes" id="UP001059701">
    <property type="component" value="Segment"/>
</dbReference>
<reference evidence="1" key="1">
    <citation type="submission" date="2021-05" db="EMBL/GenBank/DDBJ databases">
        <authorList>
            <person name="Chen Y.-M."/>
            <person name="Zhang Y.-Z."/>
        </authorList>
    </citation>
    <scope>NUCLEOTIDE SEQUENCE</scope>
    <source>
        <strain evidence="1">36-k141_269255</strain>
    </source>
</reference>
<evidence type="ECO:0000313" key="2">
    <source>
        <dbReference type="Proteomes" id="UP001059701"/>
    </source>
</evidence>
<reference evidence="1" key="2">
    <citation type="journal article" date="2022" name="Nat. Microbiol.">
        <title>RNA viromes from terrestrial sites across China expand environmental viral diversity.</title>
        <authorList>
            <person name="Chiapello M."/>
            <person name="Rodriguez-Romero J."/>
            <person name="Ayllon M.A."/>
            <person name="Turina M."/>
        </authorList>
    </citation>
    <scope>NUCLEOTIDE SEQUENCE</scope>
    <source>
        <strain evidence="1">36-k141_269255</strain>
    </source>
</reference>
<proteinExistence type="predicted"/>
<keyword evidence="2" id="KW-1185">Reference proteome</keyword>
<organism evidence="1 2">
    <name type="scientific">Leviviridae sp</name>
    <dbReference type="NCBI Taxonomy" id="2027243"/>
    <lineage>
        <taxon>Viruses</taxon>
        <taxon>Riboviria</taxon>
        <taxon>Orthornavirae</taxon>
        <taxon>Lenarviricota</taxon>
        <taxon>Leviviricetes</taxon>
        <taxon>Norzivirales</taxon>
        <taxon>Fiersviridae</taxon>
    </lineage>
</organism>
<name>A0ABY3SUS5_9VIRU</name>
<sequence>MSRSRTLSYVALKGGHAEPRIPGLSPTTQSDIVRKKWTQDVVGNYPNPNPFLSYSDYGVVPVTSYSGSTNSWAMTNWIRSVSWTPPPVAAIPSDDELVTRALAVSNPNRPVMDIGQIGQDIWDAPSLFKDVFGRLAKVARNPSSFYKRAGKDYLAYQFGIAPTVQDFKTMLNFMDAVEKRKSVIRDLRSQRGLRRMTKSGTYLGTPGPTVQFYAHTIYGSAPLVAMQWRYQVNVWMSTRYALSALSPFLDRPIDATSAARWVLGLDPSNAATIWALTPWSWLADWFGNTRDVFNSTLNTLGATASECCVMKHTGGLVDNLHVVSMNGCTGTISPIPAPVYVKRRTPFVDPQPSLSFHLPFLDGGQLSILAALAHSRTWRLFS</sequence>